<protein>
    <recommendedName>
        <fullName evidence="4">DUF3515 domain-containing protein</fullName>
    </recommendedName>
</protein>
<dbReference type="EMBL" id="ALWX01000045">
    <property type="protein sequence ID" value="EKA60868.1"/>
    <property type="molecule type" value="Genomic_DNA"/>
</dbReference>
<feature type="chain" id="PRO_5003842685" description="DUF3515 domain-containing protein" evidence="1">
    <location>
        <begin position="28"/>
        <end position="152"/>
    </location>
</feature>
<name>K1ENQ1_9MICO</name>
<dbReference type="Pfam" id="PF12028">
    <property type="entry name" value="DUF3515"/>
    <property type="match status" value="1"/>
</dbReference>
<comment type="caution">
    <text evidence="2">The sequence shown here is derived from an EMBL/GenBank/DDBJ whole genome shotgun (WGS) entry which is preliminary data.</text>
</comment>
<dbReference type="Proteomes" id="UP000004474">
    <property type="component" value="Unassembled WGS sequence"/>
</dbReference>
<evidence type="ECO:0000313" key="2">
    <source>
        <dbReference type="EMBL" id="EKA60868.1"/>
    </source>
</evidence>
<dbReference type="PROSITE" id="PS51257">
    <property type="entry name" value="PROKAR_LIPOPROTEIN"/>
    <property type="match status" value="1"/>
</dbReference>
<dbReference type="AlphaFoldDB" id="K1ENQ1"/>
<feature type="signal peptide" evidence="1">
    <location>
        <begin position="1"/>
        <end position="27"/>
    </location>
</feature>
<organism evidence="2 3">
    <name type="scientific">Janibacter hoylei PVAS-1</name>
    <dbReference type="NCBI Taxonomy" id="1210046"/>
    <lineage>
        <taxon>Bacteria</taxon>
        <taxon>Bacillati</taxon>
        <taxon>Actinomycetota</taxon>
        <taxon>Actinomycetes</taxon>
        <taxon>Micrococcales</taxon>
        <taxon>Intrasporangiaceae</taxon>
        <taxon>Janibacter</taxon>
    </lineage>
</organism>
<proteinExistence type="predicted"/>
<sequence>MPTTPRPRVALACALALPLLLAGCAGAVEVGVPGAAGSPACTAASEHWPQELSGQAPVETDPSDPAVRAWGDPAIVARCGVPAMPPTEEQCVVVDEIGWVAEDLGDGTRLTSFGHDPAIEVIVPQEQGPGPLLLPAFSEAVEELPTNGRECS</sequence>
<accession>K1ENQ1</accession>
<evidence type="ECO:0008006" key="4">
    <source>
        <dbReference type="Google" id="ProtNLM"/>
    </source>
</evidence>
<dbReference type="STRING" id="1210046.B277_10526"/>
<evidence type="ECO:0000313" key="3">
    <source>
        <dbReference type="Proteomes" id="UP000004474"/>
    </source>
</evidence>
<gene>
    <name evidence="2" type="ORF">B277_10526</name>
</gene>
<reference evidence="2 3" key="1">
    <citation type="journal article" date="2012" name="J. Bacteriol.">
        <title>Genome Sequence of Janibacter hoylei MTCC8307, Isolated from the Stratospheric Air.</title>
        <authorList>
            <person name="Pawar S.P."/>
            <person name="Dhotre D.P."/>
            <person name="Shetty S.A."/>
            <person name="Chowdhury S.P."/>
            <person name="Chaudhari B.L."/>
            <person name="Shouche Y.S."/>
        </authorList>
    </citation>
    <scope>NUCLEOTIDE SEQUENCE [LARGE SCALE GENOMIC DNA]</scope>
    <source>
        <strain evidence="2 3">PVAS-1</strain>
    </source>
</reference>
<keyword evidence="1" id="KW-0732">Signal</keyword>
<evidence type="ECO:0000256" key="1">
    <source>
        <dbReference type="SAM" id="SignalP"/>
    </source>
</evidence>
<dbReference type="PATRIC" id="fig|1210046.3.peg.2017"/>
<dbReference type="RefSeq" id="WP_007927864.1">
    <property type="nucleotide sequence ID" value="NZ_ALWX01000045.1"/>
</dbReference>
<dbReference type="eggNOG" id="ENOG5032SM3">
    <property type="taxonomic scope" value="Bacteria"/>
</dbReference>
<dbReference type="InterPro" id="IPR021903">
    <property type="entry name" value="DUF3515"/>
</dbReference>